<organism evidence="2">
    <name type="scientific">marine metagenome</name>
    <dbReference type="NCBI Taxonomy" id="408172"/>
    <lineage>
        <taxon>unclassified sequences</taxon>
        <taxon>metagenomes</taxon>
        <taxon>ecological metagenomes</taxon>
    </lineage>
</organism>
<evidence type="ECO:0000313" key="2">
    <source>
        <dbReference type="EMBL" id="SVB19980.1"/>
    </source>
</evidence>
<evidence type="ECO:0000256" key="1">
    <source>
        <dbReference type="SAM" id="MobiDB-lite"/>
    </source>
</evidence>
<gene>
    <name evidence="2" type="ORF">METZ01_LOCUS172834</name>
</gene>
<feature type="region of interest" description="Disordered" evidence="1">
    <location>
        <begin position="19"/>
        <end position="38"/>
    </location>
</feature>
<dbReference type="EMBL" id="UINC01032392">
    <property type="protein sequence ID" value="SVB19980.1"/>
    <property type="molecule type" value="Genomic_DNA"/>
</dbReference>
<feature type="non-terminal residue" evidence="2">
    <location>
        <position position="38"/>
    </location>
</feature>
<proteinExistence type="predicted"/>
<sequence>RCRRLGQLGLPIHHGCNSGVAGAPATHADDSQITAGTV</sequence>
<reference evidence="2" key="1">
    <citation type="submission" date="2018-05" db="EMBL/GenBank/DDBJ databases">
        <authorList>
            <person name="Lanie J.A."/>
            <person name="Ng W.-L."/>
            <person name="Kazmierczak K.M."/>
            <person name="Andrzejewski T.M."/>
            <person name="Davidsen T.M."/>
            <person name="Wayne K.J."/>
            <person name="Tettelin H."/>
            <person name="Glass J.I."/>
            <person name="Rusch D."/>
            <person name="Podicherti R."/>
            <person name="Tsui H.-C.T."/>
            <person name="Winkler M.E."/>
        </authorList>
    </citation>
    <scope>NUCLEOTIDE SEQUENCE</scope>
</reference>
<feature type="non-terminal residue" evidence="2">
    <location>
        <position position="1"/>
    </location>
</feature>
<protein>
    <submittedName>
        <fullName evidence="2">Uncharacterized protein</fullName>
    </submittedName>
</protein>
<dbReference type="AlphaFoldDB" id="A0A382C1N0"/>
<accession>A0A382C1N0</accession>
<name>A0A382C1N0_9ZZZZ</name>